<keyword evidence="3" id="KW-1185">Reference proteome</keyword>
<dbReference type="InterPro" id="IPR000182">
    <property type="entry name" value="GNAT_dom"/>
</dbReference>
<dbReference type="EMBL" id="AZHB01000004">
    <property type="protein sequence ID" value="OAA70575.1"/>
    <property type="molecule type" value="Genomic_DNA"/>
</dbReference>
<dbReference type="GeneID" id="30018841"/>
<keyword evidence="2" id="KW-0808">Transferase</keyword>
<reference evidence="2 3" key="1">
    <citation type="journal article" date="2016" name="Genome Biol. Evol.">
        <title>Divergent and convergent evolution of fungal pathogenicity.</title>
        <authorList>
            <person name="Shang Y."/>
            <person name="Xiao G."/>
            <person name="Zheng P."/>
            <person name="Cen K."/>
            <person name="Zhan S."/>
            <person name="Wang C."/>
        </authorList>
    </citation>
    <scope>NUCLEOTIDE SEQUENCE [LARGE SCALE GENOMIC DNA]</scope>
    <source>
        <strain evidence="2 3">ARSEF 2679</strain>
    </source>
</reference>
<evidence type="ECO:0000259" key="1">
    <source>
        <dbReference type="PROSITE" id="PS51186"/>
    </source>
</evidence>
<dbReference type="AlphaFoldDB" id="A0A168BUQ4"/>
<dbReference type="SUPFAM" id="SSF55729">
    <property type="entry name" value="Acyl-CoA N-acyltransferases (Nat)"/>
    <property type="match status" value="1"/>
</dbReference>
<dbReference type="InterPro" id="IPR016181">
    <property type="entry name" value="Acyl_CoA_acyltransferase"/>
</dbReference>
<sequence length="233" mass="25133">MKVRAATDADVPAIAAIILAAAAAEVPWKSYLPAGACRDPILVQHVEAVARAHIVARDSAVVVGELSAAESGRDTPEVVSVAVWDTTTAAERDDSWAAVEEHHAQLAALDTAMRRGRQLYFAAEPPHLFLRVLATHPDRRGRGYAKALCRWGMALARRRRVGVCVETGAARGYVLFSGLGFRDLGVVDLPPVRGRHEGTEEEGQVLKALRMDAEAVRAANPGAWDSFCKYIFG</sequence>
<accession>A0A168BUQ4</accession>
<dbReference type="STRING" id="1081104.A0A168BUQ4"/>
<dbReference type="OrthoDB" id="4738875at2759"/>
<dbReference type="PROSITE" id="PS51186">
    <property type="entry name" value="GNAT"/>
    <property type="match status" value="1"/>
</dbReference>
<name>A0A168BUQ4_CORFA</name>
<evidence type="ECO:0000313" key="3">
    <source>
        <dbReference type="Proteomes" id="UP000076744"/>
    </source>
</evidence>
<dbReference type="InterPro" id="IPR052523">
    <property type="entry name" value="Trichothecene_AcTrans"/>
</dbReference>
<dbReference type="RefSeq" id="XP_018706862.1">
    <property type="nucleotide sequence ID" value="XM_018846155.1"/>
</dbReference>
<dbReference type="Pfam" id="PF00583">
    <property type="entry name" value="Acetyltransf_1"/>
    <property type="match status" value="1"/>
</dbReference>
<dbReference type="PANTHER" id="PTHR42791:SF2">
    <property type="entry name" value="N-ACETYLTRANSFERASE DOMAIN-CONTAINING PROTEIN"/>
    <property type="match status" value="1"/>
</dbReference>
<proteinExistence type="predicted"/>
<organism evidence="2 3">
    <name type="scientific">Cordyceps fumosorosea (strain ARSEF 2679)</name>
    <name type="common">Isaria fumosorosea</name>
    <dbReference type="NCBI Taxonomy" id="1081104"/>
    <lineage>
        <taxon>Eukaryota</taxon>
        <taxon>Fungi</taxon>
        <taxon>Dikarya</taxon>
        <taxon>Ascomycota</taxon>
        <taxon>Pezizomycotina</taxon>
        <taxon>Sordariomycetes</taxon>
        <taxon>Hypocreomycetidae</taxon>
        <taxon>Hypocreales</taxon>
        <taxon>Cordycipitaceae</taxon>
        <taxon>Cordyceps</taxon>
    </lineage>
</organism>
<protein>
    <submittedName>
        <fullName evidence="2">Acyl-CoA N-acyltransferase</fullName>
    </submittedName>
</protein>
<evidence type="ECO:0000313" key="2">
    <source>
        <dbReference type="EMBL" id="OAA70575.1"/>
    </source>
</evidence>
<dbReference type="Gene3D" id="3.40.630.30">
    <property type="match status" value="1"/>
</dbReference>
<dbReference type="GO" id="GO:0016747">
    <property type="term" value="F:acyltransferase activity, transferring groups other than amino-acyl groups"/>
    <property type="evidence" value="ECO:0007669"/>
    <property type="project" value="InterPro"/>
</dbReference>
<feature type="domain" description="N-acetyltransferase" evidence="1">
    <location>
        <begin position="1"/>
        <end position="212"/>
    </location>
</feature>
<comment type="caution">
    <text evidence="2">The sequence shown here is derived from an EMBL/GenBank/DDBJ whole genome shotgun (WGS) entry which is preliminary data.</text>
</comment>
<dbReference type="PANTHER" id="PTHR42791">
    <property type="entry name" value="GNAT FAMILY ACETYLTRANSFERASE"/>
    <property type="match status" value="1"/>
</dbReference>
<dbReference type="CDD" id="cd04301">
    <property type="entry name" value="NAT_SF"/>
    <property type="match status" value="1"/>
</dbReference>
<gene>
    <name evidence="2" type="ORF">ISF_02549</name>
</gene>
<dbReference type="Proteomes" id="UP000076744">
    <property type="component" value="Unassembled WGS sequence"/>
</dbReference>
<keyword evidence="2" id="KW-0012">Acyltransferase</keyword>